<feature type="transmembrane region" description="Helical" evidence="12">
    <location>
        <begin position="230"/>
        <end position="249"/>
    </location>
</feature>
<comment type="function">
    <text evidence="12">Prenyltransferase that catalyzes the transfer of the geranylgeranyl moiety of geranylgeranyl diphosphate (GGPP) to the C2 hydroxyl of (S)-3-O-geranylgeranylglyceryl phosphate (GGGP). This reaction is the second ether-bond-formation step in the biosynthesis of archaeal membrane lipids.</text>
</comment>
<keyword evidence="4 12" id="KW-0808">Transferase</keyword>
<keyword evidence="2 12" id="KW-1003">Cell membrane</keyword>
<proteinExistence type="inferred from homology"/>
<evidence type="ECO:0000256" key="5">
    <source>
        <dbReference type="ARBA" id="ARBA00022692"/>
    </source>
</evidence>
<comment type="subcellular location">
    <subcellularLocation>
        <location evidence="1 12">Cell membrane</location>
        <topology evidence="1 12">Multi-pass membrane protein</topology>
    </subcellularLocation>
</comment>
<dbReference type="AlphaFoldDB" id="A0A062VE52"/>
<keyword evidence="10 12" id="KW-0594">Phospholipid biosynthesis</keyword>
<keyword evidence="6 12" id="KW-0460">Magnesium</keyword>
<evidence type="ECO:0000256" key="4">
    <source>
        <dbReference type="ARBA" id="ARBA00022679"/>
    </source>
</evidence>
<feature type="transmembrane region" description="Helical" evidence="12">
    <location>
        <begin position="261"/>
        <end position="277"/>
    </location>
</feature>
<evidence type="ECO:0000256" key="8">
    <source>
        <dbReference type="ARBA" id="ARBA00023098"/>
    </source>
</evidence>
<dbReference type="GO" id="GO:0046474">
    <property type="term" value="P:glycerophospholipid biosynthetic process"/>
    <property type="evidence" value="ECO:0007669"/>
    <property type="project" value="UniProtKB-UniRule"/>
</dbReference>
<comment type="cofactor">
    <cofactor evidence="12">
        <name>Mg(2+)</name>
        <dbReference type="ChEBI" id="CHEBI:18420"/>
    </cofactor>
</comment>
<dbReference type="GO" id="GO:0000287">
    <property type="term" value="F:magnesium ion binding"/>
    <property type="evidence" value="ECO:0007669"/>
    <property type="project" value="UniProtKB-UniRule"/>
</dbReference>
<evidence type="ECO:0000256" key="9">
    <source>
        <dbReference type="ARBA" id="ARBA00023136"/>
    </source>
</evidence>
<keyword evidence="8 12" id="KW-0443">Lipid metabolism</keyword>
<evidence type="ECO:0000256" key="10">
    <source>
        <dbReference type="ARBA" id="ARBA00023209"/>
    </source>
</evidence>
<dbReference type="OrthoDB" id="11851at2157"/>
<protein>
    <recommendedName>
        <fullName evidence="12">Digeranylgeranylglyceryl phosphate synthase</fullName>
        <shortName evidence="12">DGGGP synthase</shortName>
        <shortName evidence="12">DGGGPS</shortName>
        <ecNumber evidence="12">2.5.1.42</ecNumber>
    </recommendedName>
    <alternativeName>
        <fullName evidence="12">(S)-2,3-di-O-geranylgeranylglyceryl phosphate synthase</fullName>
    </alternativeName>
    <alternativeName>
        <fullName evidence="12">Geranylgeranylglycerol-phosphate geranylgeranyltransferase</fullName>
    </alternativeName>
</protein>
<dbReference type="PANTHER" id="PTHR42723:SF1">
    <property type="entry name" value="CHLOROPHYLL SYNTHASE, CHLOROPLASTIC"/>
    <property type="match status" value="1"/>
</dbReference>
<dbReference type="RefSeq" id="WP_052368518.1">
    <property type="nucleotide sequence ID" value="NZ_JMIY01000001.1"/>
</dbReference>
<evidence type="ECO:0000256" key="12">
    <source>
        <dbReference type="HAMAP-Rule" id="MF_01286"/>
    </source>
</evidence>
<feature type="transmembrane region" description="Helical" evidence="12">
    <location>
        <begin position="12"/>
        <end position="29"/>
    </location>
</feature>
<organism evidence="13 14">
    <name type="scientific">Candidatus Methanoperedens nitratireducens</name>
    <dbReference type="NCBI Taxonomy" id="1392998"/>
    <lineage>
        <taxon>Archaea</taxon>
        <taxon>Methanobacteriati</taxon>
        <taxon>Methanobacteriota</taxon>
        <taxon>Stenosarchaea group</taxon>
        <taxon>Methanomicrobia</taxon>
        <taxon>Methanosarcinales</taxon>
        <taxon>ANME-2 cluster</taxon>
        <taxon>Candidatus Methanoperedentaceae</taxon>
        <taxon>Candidatus Methanoperedens</taxon>
    </lineage>
</organism>
<dbReference type="EMBL" id="JMIY01000001">
    <property type="protein sequence ID" value="KCZ73445.1"/>
    <property type="molecule type" value="Genomic_DNA"/>
</dbReference>
<evidence type="ECO:0000256" key="7">
    <source>
        <dbReference type="ARBA" id="ARBA00022989"/>
    </source>
</evidence>
<dbReference type="HAMAP" id="MF_01286">
    <property type="entry name" value="DGGGP_synth"/>
    <property type="match status" value="1"/>
</dbReference>
<keyword evidence="9 12" id="KW-0472">Membrane</keyword>
<dbReference type="GO" id="GO:0047295">
    <property type="term" value="F:geranylgeranylglycerol-phosphate geranylgeranyltransferase activity"/>
    <property type="evidence" value="ECO:0007669"/>
    <property type="project" value="UniProtKB-UniRule"/>
</dbReference>
<feature type="transmembrane region" description="Helical" evidence="12">
    <location>
        <begin position="108"/>
        <end position="126"/>
    </location>
</feature>
<comment type="pathway">
    <text evidence="12">Membrane lipid metabolism; glycerophospholipid metabolism.</text>
</comment>
<evidence type="ECO:0000256" key="1">
    <source>
        <dbReference type="ARBA" id="ARBA00004651"/>
    </source>
</evidence>
<sequence length="278" mass="30109">MHPYLDIGRPLTSVMIGLAVLTSALIGAGGDADEYTLPIFLGFTIAFLFGIAGNAINDYLDRENDKINHPDRPIPSGKLKPGQALNFAIIFFIISLVLSLLLSLMVGYAALMVVIAALVFQIAYELRFKHEKIIGNMIIGSQTALAFVFGGVVVGQSLITGIIAIAVFLSISGREIVKDIEDVKGDIDRKTLPIMIGVKRAGIVAALLILLAVLISPIPYYPLYQFGWEYLSVVLIADLLFIGSIPVIFKNAKLARKMLKFAMLIAILAFITGAIFRA</sequence>
<dbReference type="InterPro" id="IPR000537">
    <property type="entry name" value="UbiA_prenyltransferase"/>
</dbReference>
<dbReference type="Proteomes" id="UP000027153">
    <property type="component" value="Unassembled WGS sequence"/>
</dbReference>
<keyword evidence="3 12" id="KW-0444">Lipid biosynthesis</keyword>
<feature type="transmembrane region" description="Helical" evidence="12">
    <location>
        <begin position="35"/>
        <end position="56"/>
    </location>
</feature>
<evidence type="ECO:0000313" key="13">
    <source>
        <dbReference type="EMBL" id="KCZ73445.1"/>
    </source>
</evidence>
<evidence type="ECO:0000256" key="3">
    <source>
        <dbReference type="ARBA" id="ARBA00022516"/>
    </source>
</evidence>
<dbReference type="PANTHER" id="PTHR42723">
    <property type="entry name" value="CHLOROPHYLL SYNTHASE"/>
    <property type="match status" value="1"/>
</dbReference>
<evidence type="ECO:0000313" key="14">
    <source>
        <dbReference type="Proteomes" id="UP000027153"/>
    </source>
</evidence>
<evidence type="ECO:0000256" key="2">
    <source>
        <dbReference type="ARBA" id="ARBA00022475"/>
    </source>
</evidence>
<keyword evidence="14" id="KW-1185">Reference proteome</keyword>
<evidence type="ECO:0000256" key="11">
    <source>
        <dbReference type="ARBA" id="ARBA00023264"/>
    </source>
</evidence>
<reference evidence="13 14" key="1">
    <citation type="journal article" date="2013" name="Nature">
        <title>Anaerobic oxidation of methane coupled to nitrate reduction in a novel archaeal lineage.</title>
        <authorList>
            <person name="Haroon M.F."/>
            <person name="Hu S."/>
            <person name="Shi Y."/>
            <person name="Imelfort M."/>
            <person name="Keller J."/>
            <person name="Hugenholtz P."/>
            <person name="Yuan Z."/>
            <person name="Tyson G.W."/>
        </authorList>
    </citation>
    <scope>NUCLEOTIDE SEQUENCE [LARGE SCALE GENOMIC DNA]</scope>
    <source>
        <strain evidence="13 14">ANME-2d</strain>
    </source>
</reference>
<name>A0A062VE52_9EURY</name>
<dbReference type="InterPro" id="IPR044878">
    <property type="entry name" value="UbiA_sf"/>
</dbReference>
<feature type="transmembrane region" description="Helical" evidence="12">
    <location>
        <begin position="198"/>
        <end position="218"/>
    </location>
</feature>
<feature type="transmembrane region" description="Helical" evidence="12">
    <location>
        <begin position="84"/>
        <end position="102"/>
    </location>
</feature>
<dbReference type="Pfam" id="PF01040">
    <property type="entry name" value="UbiA"/>
    <property type="match status" value="1"/>
</dbReference>
<keyword evidence="11 12" id="KW-1208">Phospholipid metabolism</keyword>
<dbReference type="Gene3D" id="1.10.357.140">
    <property type="entry name" value="UbiA prenyltransferase"/>
    <property type="match status" value="1"/>
</dbReference>
<accession>A0A062VE52</accession>
<comment type="catalytic activity">
    <reaction evidence="12">
        <text>sn-3-O-(geranylgeranyl)glycerol 1-phosphate + (2E,6E,10E)-geranylgeranyl diphosphate = 2,3-bis-O-(geranylgeranyl)-sn-glycerol 1-phosphate + diphosphate</text>
        <dbReference type="Rhea" id="RHEA:18109"/>
        <dbReference type="ChEBI" id="CHEBI:33019"/>
        <dbReference type="ChEBI" id="CHEBI:57677"/>
        <dbReference type="ChEBI" id="CHEBI:58756"/>
        <dbReference type="ChEBI" id="CHEBI:58837"/>
        <dbReference type="EC" id="2.5.1.42"/>
    </reaction>
</comment>
<gene>
    <name evidence="13" type="ORF">ANME2D_00512</name>
</gene>
<dbReference type="EC" id="2.5.1.42" evidence="12"/>
<comment type="similarity">
    <text evidence="12">Belongs to the UbiA prenyltransferase family. DGGGP synthase subfamily.</text>
</comment>
<dbReference type="UniPathway" id="UPA00940"/>
<evidence type="ECO:0000256" key="6">
    <source>
        <dbReference type="ARBA" id="ARBA00022842"/>
    </source>
</evidence>
<comment type="caution">
    <text evidence="13">The sequence shown here is derived from an EMBL/GenBank/DDBJ whole genome shotgun (WGS) entry which is preliminary data.</text>
</comment>
<dbReference type="CDD" id="cd13961">
    <property type="entry name" value="PT_UbiA_DGGGPS"/>
    <property type="match status" value="1"/>
</dbReference>
<keyword evidence="7 12" id="KW-1133">Transmembrane helix</keyword>
<dbReference type="InterPro" id="IPR023547">
    <property type="entry name" value="DGGGP_synth"/>
</dbReference>
<dbReference type="GO" id="GO:0005886">
    <property type="term" value="C:plasma membrane"/>
    <property type="evidence" value="ECO:0007669"/>
    <property type="project" value="UniProtKB-SubCell"/>
</dbReference>
<keyword evidence="5 12" id="KW-0812">Transmembrane</keyword>
<dbReference type="InterPro" id="IPR050475">
    <property type="entry name" value="Prenyltransferase_related"/>
</dbReference>